<evidence type="ECO:0000256" key="2">
    <source>
        <dbReference type="ARBA" id="ARBA00022475"/>
    </source>
</evidence>
<feature type="transmembrane region" description="Helical" evidence="6">
    <location>
        <begin position="12"/>
        <end position="30"/>
    </location>
</feature>
<comment type="subcellular location">
    <subcellularLocation>
        <location evidence="1">Cell membrane</location>
        <topology evidence="1">Multi-pass membrane protein</topology>
    </subcellularLocation>
</comment>
<feature type="transmembrane region" description="Helical" evidence="6">
    <location>
        <begin position="300"/>
        <end position="319"/>
    </location>
</feature>
<keyword evidence="2" id="KW-1003">Cell membrane</keyword>
<reference evidence="7" key="1">
    <citation type="submission" date="2019-05" db="EMBL/GenBank/DDBJ databases">
        <title>Isolation and characterization of methanogens from the cold seep sediment at Four-Way Closure Ridge.</title>
        <authorList>
            <person name="You Y.-T."/>
            <person name="Chen S.-C."/>
            <person name="Zhang W.-L."/>
            <person name="Lai M.-C."/>
        </authorList>
    </citation>
    <scope>NUCLEOTIDE SEQUENCE</scope>
    <source>
        <strain evidence="7">FWC-SCC3</strain>
    </source>
</reference>
<keyword evidence="8" id="KW-1185">Reference proteome</keyword>
<evidence type="ECO:0000256" key="1">
    <source>
        <dbReference type="ARBA" id="ARBA00004651"/>
    </source>
</evidence>
<keyword evidence="3 6" id="KW-0812">Transmembrane</keyword>
<evidence type="ECO:0000256" key="3">
    <source>
        <dbReference type="ARBA" id="ARBA00022692"/>
    </source>
</evidence>
<dbReference type="EMBL" id="VCYI01000022">
    <property type="protein sequence ID" value="MDN7013858.1"/>
    <property type="molecule type" value="Genomic_DNA"/>
</dbReference>
<dbReference type="PANTHER" id="PTHR30250">
    <property type="entry name" value="PST FAMILY PREDICTED COLANIC ACID TRANSPORTER"/>
    <property type="match status" value="1"/>
</dbReference>
<evidence type="ECO:0000256" key="6">
    <source>
        <dbReference type="SAM" id="Phobius"/>
    </source>
</evidence>
<dbReference type="InterPro" id="IPR050833">
    <property type="entry name" value="Poly_Biosynth_Transport"/>
</dbReference>
<keyword evidence="5 6" id="KW-0472">Membrane</keyword>
<accession>A0ABT8M5H0</accession>
<feature type="transmembrane region" description="Helical" evidence="6">
    <location>
        <begin position="42"/>
        <end position="68"/>
    </location>
</feature>
<feature type="transmembrane region" description="Helical" evidence="6">
    <location>
        <begin position="115"/>
        <end position="135"/>
    </location>
</feature>
<dbReference type="Pfam" id="PF13440">
    <property type="entry name" value="Polysacc_synt_3"/>
    <property type="match status" value="1"/>
</dbReference>
<protein>
    <submittedName>
        <fullName evidence="7">Lipopolysaccharide biosynthesis protein</fullName>
    </submittedName>
</protein>
<comment type="caution">
    <text evidence="7">The sequence shown here is derived from an EMBL/GenBank/DDBJ whole genome shotgun (WGS) entry which is preliminary data.</text>
</comment>
<keyword evidence="4 6" id="KW-1133">Transmembrane helix</keyword>
<feature type="transmembrane region" description="Helical" evidence="6">
    <location>
        <begin position="381"/>
        <end position="406"/>
    </location>
</feature>
<feature type="transmembrane region" description="Helical" evidence="6">
    <location>
        <begin position="426"/>
        <end position="444"/>
    </location>
</feature>
<evidence type="ECO:0000313" key="7">
    <source>
        <dbReference type="EMBL" id="MDN7013858.1"/>
    </source>
</evidence>
<proteinExistence type="predicted"/>
<dbReference type="RefSeq" id="WP_301678458.1">
    <property type="nucleotide sequence ID" value="NZ_VCYI01000022.1"/>
</dbReference>
<evidence type="ECO:0000313" key="8">
    <source>
        <dbReference type="Proteomes" id="UP001168423"/>
    </source>
</evidence>
<gene>
    <name evidence="7" type="ORF">FGW20_12645</name>
</gene>
<evidence type="ECO:0000256" key="5">
    <source>
        <dbReference type="ARBA" id="ARBA00023136"/>
    </source>
</evidence>
<feature type="transmembrane region" description="Helical" evidence="6">
    <location>
        <begin position="339"/>
        <end position="360"/>
    </location>
</feature>
<feature type="transmembrane region" description="Helical" evidence="6">
    <location>
        <begin position="451"/>
        <end position="469"/>
    </location>
</feature>
<sequence>MSHSQSTAFASDVLKIVSGTTIAQIIVMLSSPILTRLYGPEAFGILGIFSSITTIIGVIACLSLNYAILLPKEDEDAVNLLGMSFIVVAIVTSLTLPIVYFGGDLIAGLLGAPELGPSLILVPPFVFVSGLFLALNSWNSRTKHFGRLAVAQVTQSFASTGIRLGSGFSGYTTGGSLIGAQVVGSLVSTGILGGQIWRDDHVLLRRSISWKGMLEVLNRYRKFPLIDSGSRFLNAVSWQLPVFLLAAFFSPEIAGFYTLGFMVFQMPMSLIGSSIAKVFLQRASVARFDGTLSILVENVFRVLVIVGVFPFLAITLLGPELFSVIFGEVWAEAGLYSQILGLWAFVWFLASPISALYAVLEKQEFGLQVHAMNFVTRLVSLIIGALMGSPIIALLLFAGSGLFVYGYLTLKLMFYSGVKLVQVKKHLFRCFKLLSPFVITLIVLKILEVESILLVITACILGLVYYIHIVRTDSQVKSLIAGLTLHK</sequence>
<dbReference type="Proteomes" id="UP001168423">
    <property type="component" value="Unassembled WGS sequence"/>
</dbReference>
<organism evidence="7 8">
    <name type="scientific">Methanoculleus methanifontis</name>
    <dbReference type="NCBI Taxonomy" id="2584086"/>
    <lineage>
        <taxon>Archaea</taxon>
        <taxon>Methanobacteriati</taxon>
        <taxon>Methanobacteriota</taxon>
        <taxon>Stenosarchaea group</taxon>
        <taxon>Methanomicrobia</taxon>
        <taxon>Methanomicrobiales</taxon>
        <taxon>Methanomicrobiaceae</taxon>
        <taxon>Methanoculleus</taxon>
    </lineage>
</organism>
<dbReference type="PANTHER" id="PTHR30250:SF28">
    <property type="entry name" value="POLYSACCHARIDE BIOSYNTHESIS PROTEIN"/>
    <property type="match status" value="1"/>
</dbReference>
<name>A0ABT8M5H0_9EURY</name>
<feature type="transmembrane region" description="Helical" evidence="6">
    <location>
        <begin position="80"/>
        <end position="103"/>
    </location>
</feature>
<evidence type="ECO:0000256" key="4">
    <source>
        <dbReference type="ARBA" id="ARBA00022989"/>
    </source>
</evidence>